<evidence type="ECO:0000313" key="2">
    <source>
        <dbReference type="Proteomes" id="UP001139516"/>
    </source>
</evidence>
<name>A0A9X1YDF9_9PROT</name>
<reference evidence="1" key="1">
    <citation type="submission" date="2022-04" db="EMBL/GenBank/DDBJ databases">
        <title>Roseomonas acroporae sp. nov., isolated from coral Acropora digitifera.</title>
        <authorList>
            <person name="Sun H."/>
        </authorList>
    </citation>
    <scope>NUCLEOTIDE SEQUENCE</scope>
    <source>
        <strain evidence="1">NAR14</strain>
    </source>
</reference>
<organism evidence="1 2">
    <name type="scientific">Roseomonas acroporae</name>
    <dbReference type="NCBI Taxonomy" id="2937791"/>
    <lineage>
        <taxon>Bacteria</taxon>
        <taxon>Pseudomonadati</taxon>
        <taxon>Pseudomonadota</taxon>
        <taxon>Alphaproteobacteria</taxon>
        <taxon>Acetobacterales</taxon>
        <taxon>Roseomonadaceae</taxon>
        <taxon>Roseomonas</taxon>
    </lineage>
</organism>
<accession>A0A9X1YDF9</accession>
<protein>
    <submittedName>
        <fullName evidence="1">Uncharacterized protein</fullName>
    </submittedName>
</protein>
<dbReference type="AlphaFoldDB" id="A0A9X1YDF9"/>
<keyword evidence="2" id="KW-1185">Reference proteome</keyword>
<gene>
    <name evidence="1" type="ORF">M0638_27580</name>
</gene>
<dbReference type="EMBL" id="JALPRX010000184">
    <property type="protein sequence ID" value="MCK8788121.1"/>
    <property type="molecule type" value="Genomic_DNA"/>
</dbReference>
<dbReference type="Proteomes" id="UP001139516">
    <property type="component" value="Unassembled WGS sequence"/>
</dbReference>
<evidence type="ECO:0000313" key="1">
    <source>
        <dbReference type="EMBL" id="MCK8788121.1"/>
    </source>
</evidence>
<dbReference type="RefSeq" id="WP_248670163.1">
    <property type="nucleotide sequence ID" value="NZ_JALPRX010000184.1"/>
</dbReference>
<comment type="caution">
    <text evidence="1">The sequence shown here is derived from an EMBL/GenBank/DDBJ whole genome shotgun (WGS) entry which is preliminary data.</text>
</comment>
<proteinExistence type="predicted"/>
<sequence>MSDETIWHRASLTASEWYVQCPVCGGCSMGVDTEEDDGGAIIPRADEQFQQCPDCDAFIEVRAVSVTEAYPDDNTH</sequence>